<reference evidence="3 4" key="1">
    <citation type="submission" date="2022-08" db="EMBL/GenBank/DDBJ databases">
        <title>Reclassification of Massilia species as members of the genera Telluria, Duganella, Pseudoduganella, Mokoshia gen. nov. and Zemynaea gen. nov. using orthogonal and non-orthogonal genome-based approaches.</title>
        <authorList>
            <person name="Bowman J.P."/>
        </authorList>
    </citation>
    <scope>NUCLEOTIDE SEQUENCE [LARGE SCALE GENOMIC DNA]</scope>
    <source>
        <strain evidence="3 4">JCM 31607</strain>
    </source>
</reference>
<keyword evidence="1" id="KW-0472">Membrane</keyword>
<dbReference type="Pfam" id="PF11127">
    <property type="entry name" value="YgaP-like_TM"/>
    <property type="match status" value="1"/>
</dbReference>
<feature type="transmembrane region" description="Helical" evidence="1">
    <location>
        <begin position="34"/>
        <end position="56"/>
    </location>
</feature>
<dbReference type="RefSeq" id="WP_258855933.1">
    <property type="nucleotide sequence ID" value="NZ_JANUGV010000002.1"/>
</dbReference>
<evidence type="ECO:0000259" key="2">
    <source>
        <dbReference type="Pfam" id="PF11127"/>
    </source>
</evidence>
<gene>
    <name evidence="3" type="ORF">NX773_08535</name>
</gene>
<sequence length="66" mass="6954">MQVNVGGLDSGLRIGAGLVILSLYFVLAEDVRLWALVGLVPLLTGLSGRCPLYSVLGVNTCKAPRQ</sequence>
<dbReference type="EMBL" id="JANUGV010000002">
    <property type="protein sequence ID" value="MCS0608209.1"/>
    <property type="molecule type" value="Genomic_DNA"/>
</dbReference>
<comment type="caution">
    <text evidence="3">The sequence shown here is derived from an EMBL/GenBank/DDBJ whole genome shotgun (WGS) entry which is preliminary data.</text>
</comment>
<feature type="transmembrane region" description="Helical" evidence="1">
    <location>
        <begin position="12"/>
        <end position="28"/>
    </location>
</feature>
<evidence type="ECO:0000256" key="1">
    <source>
        <dbReference type="SAM" id="Phobius"/>
    </source>
</evidence>
<accession>A0ABT2BI67</accession>
<keyword evidence="1" id="KW-0812">Transmembrane</keyword>
<proteinExistence type="predicted"/>
<evidence type="ECO:0000313" key="3">
    <source>
        <dbReference type="EMBL" id="MCS0608209.1"/>
    </source>
</evidence>
<name>A0ABT2BI67_9BURK</name>
<feature type="domain" description="Inner membrane protein YgaP-like transmembrane" evidence="2">
    <location>
        <begin position="1"/>
        <end position="63"/>
    </location>
</feature>
<protein>
    <submittedName>
        <fullName evidence="3">DUF2892 domain-containing protein</fullName>
    </submittedName>
</protein>
<keyword evidence="1" id="KW-1133">Transmembrane helix</keyword>
<evidence type="ECO:0000313" key="4">
    <source>
        <dbReference type="Proteomes" id="UP001205861"/>
    </source>
</evidence>
<keyword evidence="4" id="KW-1185">Reference proteome</keyword>
<organism evidence="3 4">
    <name type="scientific">Massilia solisilvae</name>
    <dbReference type="NCBI Taxonomy" id="1811225"/>
    <lineage>
        <taxon>Bacteria</taxon>
        <taxon>Pseudomonadati</taxon>
        <taxon>Pseudomonadota</taxon>
        <taxon>Betaproteobacteria</taxon>
        <taxon>Burkholderiales</taxon>
        <taxon>Oxalobacteraceae</taxon>
        <taxon>Telluria group</taxon>
        <taxon>Massilia</taxon>
    </lineage>
</organism>
<dbReference type="InterPro" id="IPR021309">
    <property type="entry name" value="YgaP-like_TM"/>
</dbReference>
<dbReference type="Proteomes" id="UP001205861">
    <property type="component" value="Unassembled WGS sequence"/>
</dbReference>